<sequence>MATPASWLSLRGASDLIRRLGLSMREQEDAAEPLRTETTLMKSGETYAFQLLRYHTHCTQISQDGSPNAALDLLITEEELREVVQEELAIKRAPLLNSYEKDRLKGLERQYHVLSRKWWIYRQCLGKGFQGRAFELWRSHPRWYMHKELVEDCAGLQGCCSRGCGCCLNRKIDASRSLGVGHCTVECGCCARARGFEFSESDKEEMDEVFESDDKDTPGYSNRSAWLRLVSVWGLSTVSRESPFEMIDIPPSYEESQNSNWKGKIVKR</sequence>
<name>A0A9W4HCU1_PENOL</name>
<accession>A0A9W4HCU1</accession>
<gene>
    <name evidence="1" type="ORF">POLS_LOCUS983</name>
</gene>
<dbReference type="AlphaFoldDB" id="A0A9W4HCU1"/>
<dbReference type="OrthoDB" id="4364054at2759"/>
<comment type="caution">
    <text evidence="1">The sequence shown here is derived from an EMBL/GenBank/DDBJ whole genome shotgun (WGS) entry which is preliminary data.</text>
</comment>
<organism evidence="1 2">
    <name type="scientific">Penicillium olsonii</name>
    <dbReference type="NCBI Taxonomy" id="99116"/>
    <lineage>
        <taxon>Eukaryota</taxon>
        <taxon>Fungi</taxon>
        <taxon>Dikarya</taxon>
        <taxon>Ascomycota</taxon>
        <taxon>Pezizomycotina</taxon>
        <taxon>Eurotiomycetes</taxon>
        <taxon>Eurotiomycetidae</taxon>
        <taxon>Eurotiales</taxon>
        <taxon>Aspergillaceae</taxon>
        <taxon>Penicillium</taxon>
    </lineage>
</organism>
<evidence type="ECO:0000313" key="2">
    <source>
        <dbReference type="Proteomes" id="UP001153618"/>
    </source>
</evidence>
<reference evidence="1" key="1">
    <citation type="submission" date="2021-07" db="EMBL/GenBank/DDBJ databases">
        <authorList>
            <person name="Branca A.L. A."/>
        </authorList>
    </citation>
    <scope>NUCLEOTIDE SEQUENCE</scope>
</reference>
<evidence type="ECO:0000313" key="1">
    <source>
        <dbReference type="EMBL" id="CAG7969781.1"/>
    </source>
</evidence>
<proteinExistence type="predicted"/>
<dbReference type="EMBL" id="CAJVOS010000009">
    <property type="protein sequence ID" value="CAG7969781.1"/>
    <property type="molecule type" value="Genomic_DNA"/>
</dbReference>
<protein>
    <submittedName>
        <fullName evidence="1">Uncharacterized protein</fullName>
    </submittedName>
</protein>
<dbReference type="Proteomes" id="UP001153618">
    <property type="component" value="Unassembled WGS sequence"/>
</dbReference>
<keyword evidence="2" id="KW-1185">Reference proteome</keyword>